<dbReference type="PROSITE" id="PS50977">
    <property type="entry name" value="HTH_TETR_2"/>
    <property type="match status" value="1"/>
</dbReference>
<dbReference type="PANTHER" id="PTHR47506">
    <property type="entry name" value="TRANSCRIPTIONAL REGULATORY PROTEIN"/>
    <property type="match status" value="1"/>
</dbReference>
<evidence type="ECO:0000256" key="1">
    <source>
        <dbReference type="ARBA" id="ARBA00023015"/>
    </source>
</evidence>
<name>A0A9D6V431_9BACT</name>
<comment type="caution">
    <text evidence="6">The sequence shown here is derived from an EMBL/GenBank/DDBJ whole genome shotgun (WGS) entry which is preliminary data.</text>
</comment>
<evidence type="ECO:0000313" key="6">
    <source>
        <dbReference type="EMBL" id="MBI5251147.1"/>
    </source>
</evidence>
<dbReference type="SUPFAM" id="SSF46689">
    <property type="entry name" value="Homeodomain-like"/>
    <property type="match status" value="1"/>
</dbReference>
<organism evidence="6 7">
    <name type="scientific">Desulfomonile tiedjei</name>
    <dbReference type="NCBI Taxonomy" id="2358"/>
    <lineage>
        <taxon>Bacteria</taxon>
        <taxon>Pseudomonadati</taxon>
        <taxon>Thermodesulfobacteriota</taxon>
        <taxon>Desulfomonilia</taxon>
        <taxon>Desulfomonilales</taxon>
        <taxon>Desulfomonilaceae</taxon>
        <taxon>Desulfomonile</taxon>
    </lineage>
</organism>
<dbReference type="Gene3D" id="1.10.357.10">
    <property type="entry name" value="Tetracycline Repressor, domain 2"/>
    <property type="match status" value="1"/>
</dbReference>
<feature type="domain" description="HTH tetR-type" evidence="5">
    <location>
        <begin position="13"/>
        <end position="73"/>
    </location>
</feature>
<keyword evidence="3" id="KW-0804">Transcription</keyword>
<accession>A0A9D6V431</accession>
<evidence type="ECO:0000313" key="7">
    <source>
        <dbReference type="Proteomes" id="UP000807825"/>
    </source>
</evidence>
<dbReference type="EMBL" id="JACRDE010000436">
    <property type="protein sequence ID" value="MBI5251147.1"/>
    <property type="molecule type" value="Genomic_DNA"/>
</dbReference>
<dbReference type="Pfam" id="PF00440">
    <property type="entry name" value="TetR_N"/>
    <property type="match status" value="1"/>
</dbReference>
<feature type="DNA-binding region" description="H-T-H motif" evidence="4">
    <location>
        <begin position="36"/>
        <end position="55"/>
    </location>
</feature>
<gene>
    <name evidence="6" type="ORF">HY912_16790</name>
</gene>
<dbReference type="SUPFAM" id="SSF48498">
    <property type="entry name" value="Tetracyclin repressor-like, C-terminal domain"/>
    <property type="match status" value="1"/>
</dbReference>
<dbReference type="PANTHER" id="PTHR47506:SF6">
    <property type="entry name" value="HTH-TYPE TRANSCRIPTIONAL REPRESSOR NEMR"/>
    <property type="match status" value="1"/>
</dbReference>
<reference evidence="6" key="1">
    <citation type="submission" date="2020-07" db="EMBL/GenBank/DDBJ databases">
        <title>Huge and variable diversity of episymbiotic CPR bacteria and DPANN archaea in groundwater ecosystems.</title>
        <authorList>
            <person name="He C.Y."/>
            <person name="Keren R."/>
            <person name="Whittaker M."/>
            <person name="Farag I.F."/>
            <person name="Doudna J."/>
            <person name="Cate J.H.D."/>
            <person name="Banfield J.F."/>
        </authorList>
    </citation>
    <scope>NUCLEOTIDE SEQUENCE</scope>
    <source>
        <strain evidence="6">NC_groundwater_1664_Pr3_B-0.1um_52_9</strain>
    </source>
</reference>
<proteinExistence type="predicted"/>
<evidence type="ECO:0000256" key="2">
    <source>
        <dbReference type="ARBA" id="ARBA00023125"/>
    </source>
</evidence>
<evidence type="ECO:0000259" key="5">
    <source>
        <dbReference type="PROSITE" id="PS50977"/>
    </source>
</evidence>
<protein>
    <submittedName>
        <fullName evidence="6">TetR family transcriptional regulator C-terminal domain-containing protein</fullName>
    </submittedName>
</protein>
<dbReference type="GO" id="GO:0003677">
    <property type="term" value="F:DNA binding"/>
    <property type="evidence" value="ECO:0007669"/>
    <property type="project" value="UniProtKB-UniRule"/>
</dbReference>
<dbReference type="Proteomes" id="UP000807825">
    <property type="component" value="Unassembled WGS sequence"/>
</dbReference>
<dbReference type="InterPro" id="IPR036271">
    <property type="entry name" value="Tet_transcr_reg_TetR-rel_C_sf"/>
</dbReference>
<dbReference type="AlphaFoldDB" id="A0A9D6V431"/>
<sequence length="203" mass="23023">MFKKQPVVPVPKESTKMRILSEGSRIIHEKGFNNTGIQEILDAARVPKGSFYFYFKSKEDFGLQLVDFYLQFILSAVEPHMSATPGKPIERLRNFFRYMMGMCEQMGCKGGCPIGNLTQEMADQKDAFRIKVNQALGMISSQMAKCLEEARNLQQINPSLDPGETADFILNSWEGALLRMKAENSLQPLIVFEKMIFEGLLKP</sequence>
<dbReference type="InterPro" id="IPR009057">
    <property type="entry name" value="Homeodomain-like_sf"/>
</dbReference>
<keyword evidence="1" id="KW-0805">Transcription regulation</keyword>
<dbReference type="InterPro" id="IPR011075">
    <property type="entry name" value="TetR_C"/>
</dbReference>
<keyword evidence="2 4" id="KW-0238">DNA-binding</keyword>
<evidence type="ECO:0000256" key="4">
    <source>
        <dbReference type="PROSITE-ProRule" id="PRU00335"/>
    </source>
</evidence>
<dbReference type="InterPro" id="IPR001647">
    <property type="entry name" value="HTH_TetR"/>
</dbReference>
<dbReference type="Pfam" id="PF16925">
    <property type="entry name" value="TetR_C_13"/>
    <property type="match status" value="1"/>
</dbReference>
<dbReference type="PRINTS" id="PR00455">
    <property type="entry name" value="HTHTETR"/>
</dbReference>
<evidence type="ECO:0000256" key="3">
    <source>
        <dbReference type="ARBA" id="ARBA00023163"/>
    </source>
</evidence>